<feature type="active site" description="Nucleophile" evidence="9 10">
    <location>
        <position position="51"/>
    </location>
</feature>
<feature type="binding site" evidence="9 11">
    <location>
        <position position="120"/>
    </location>
    <ligand>
        <name>substrate</name>
    </ligand>
</feature>
<dbReference type="STRING" id="1679444.PYTT_1591"/>
<dbReference type="Pfam" id="PF01488">
    <property type="entry name" value="Shikimate_DH"/>
    <property type="match status" value="1"/>
</dbReference>
<feature type="domain" description="Quinate/shikimate 5-dehydrogenase/glutamyl-tRNA reductase" evidence="14">
    <location>
        <begin position="172"/>
        <end position="305"/>
    </location>
</feature>
<evidence type="ECO:0000256" key="3">
    <source>
        <dbReference type="ARBA" id="ARBA00012970"/>
    </source>
</evidence>
<keyword evidence="17" id="KW-1185">Reference proteome</keyword>
<dbReference type="HAMAP" id="MF_00087">
    <property type="entry name" value="Glu_tRNA_reductase"/>
    <property type="match status" value="1"/>
</dbReference>
<keyword evidence="4 9" id="KW-0521">NADP</keyword>
<evidence type="ECO:0000256" key="10">
    <source>
        <dbReference type="PIRSR" id="PIRSR000445-1"/>
    </source>
</evidence>
<dbReference type="Gene3D" id="3.30.460.30">
    <property type="entry name" value="Glutamyl-tRNA reductase, N-terminal domain"/>
    <property type="match status" value="1"/>
</dbReference>
<dbReference type="GO" id="GO:0008883">
    <property type="term" value="F:glutamyl-tRNA reductase activity"/>
    <property type="evidence" value="ECO:0007669"/>
    <property type="project" value="UniProtKB-UniRule"/>
</dbReference>
<feature type="binding site" evidence="9 11">
    <location>
        <begin position="114"/>
        <end position="116"/>
    </location>
    <ligand>
        <name>substrate</name>
    </ligand>
</feature>
<dbReference type="CDD" id="cd05213">
    <property type="entry name" value="NAD_bind_Glutamyl_tRNA_reduct"/>
    <property type="match status" value="1"/>
</dbReference>
<dbReference type="InterPro" id="IPR036291">
    <property type="entry name" value="NAD(P)-bd_dom_sf"/>
</dbReference>
<dbReference type="EMBL" id="LT629973">
    <property type="protein sequence ID" value="SEH90543.1"/>
    <property type="molecule type" value="Genomic_DNA"/>
</dbReference>
<evidence type="ECO:0000256" key="9">
    <source>
        <dbReference type="HAMAP-Rule" id="MF_00087"/>
    </source>
</evidence>
<dbReference type="Proteomes" id="UP000176204">
    <property type="component" value="Chromosome I"/>
</dbReference>
<evidence type="ECO:0000259" key="15">
    <source>
        <dbReference type="Pfam" id="PF05201"/>
    </source>
</evidence>
<keyword evidence="6 9" id="KW-0627">Porphyrin biosynthesis</keyword>
<evidence type="ECO:0000256" key="2">
    <source>
        <dbReference type="ARBA" id="ARBA00005916"/>
    </source>
</evidence>
<feature type="site" description="Important for activity" evidence="9 13">
    <location>
        <position position="99"/>
    </location>
</feature>
<dbReference type="KEGG" id="agl:PYTT_1591"/>
<evidence type="ECO:0000256" key="6">
    <source>
        <dbReference type="ARBA" id="ARBA00023244"/>
    </source>
</evidence>
<feature type="binding site" evidence="9 11">
    <location>
        <begin position="50"/>
        <end position="53"/>
    </location>
    <ligand>
        <name>substrate</name>
    </ligand>
</feature>
<dbReference type="InterPro" id="IPR000343">
    <property type="entry name" value="4pyrrol_synth_GluRdtase"/>
</dbReference>
<dbReference type="GO" id="GO:0050661">
    <property type="term" value="F:NADP binding"/>
    <property type="evidence" value="ECO:0007669"/>
    <property type="project" value="InterPro"/>
</dbReference>
<comment type="similarity">
    <text evidence="2 9">Belongs to the glutamyl-tRNA reductase family.</text>
</comment>
<evidence type="ECO:0000256" key="13">
    <source>
        <dbReference type="PIRSR" id="PIRSR000445-4"/>
    </source>
</evidence>
<dbReference type="FunFam" id="3.30.460.30:FF:000001">
    <property type="entry name" value="Glutamyl-tRNA reductase"/>
    <property type="match status" value="1"/>
</dbReference>
<evidence type="ECO:0000313" key="16">
    <source>
        <dbReference type="EMBL" id="SEH90543.1"/>
    </source>
</evidence>
<evidence type="ECO:0000313" key="17">
    <source>
        <dbReference type="Proteomes" id="UP000176204"/>
    </source>
</evidence>
<accession>A0A1H6LZH6</accession>
<comment type="subunit">
    <text evidence="9">Homodimer.</text>
</comment>
<dbReference type="EC" id="1.2.1.70" evidence="3 9"/>
<dbReference type="InterPro" id="IPR015895">
    <property type="entry name" value="4pyrrol_synth_GluRdtase_N"/>
</dbReference>
<feature type="binding site" evidence="9 11">
    <location>
        <position position="109"/>
    </location>
    <ligand>
        <name>substrate</name>
    </ligand>
</feature>
<dbReference type="NCBIfam" id="TIGR01035">
    <property type="entry name" value="hemA"/>
    <property type="match status" value="1"/>
</dbReference>
<evidence type="ECO:0000259" key="14">
    <source>
        <dbReference type="Pfam" id="PF01488"/>
    </source>
</evidence>
<evidence type="ECO:0000256" key="7">
    <source>
        <dbReference type="ARBA" id="ARBA00047464"/>
    </source>
</evidence>
<name>A0A1H6LZH6_9BACT</name>
<dbReference type="PANTHER" id="PTHR43013:SF1">
    <property type="entry name" value="GLUTAMYL-TRNA REDUCTASE"/>
    <property type="match status" value="1"/>
</dbReference>
<proteinExistence type="inferred from homology"/>
<evidence type="ECO:0000256" key="4">
    <source>
        <dbReference type="ARBA" id="ARBA00022857"/>
    </source>
</evidence>
<feature type="domain" description="Glutamyl-tRNA reductase N-terminal" evidence="15">
    <location>
        <begin position="7"/>
        <end position="155"/>
    </location>
</feature>
<evidence type="ECO:0000256" key="5">
    <source>
        <dbReference type="ARBA" id="ARBA00023002"/>
    </source>
</evidence>
<sequence>MLDMLCLGLNHRSAPVSIREKFSVPRTALAEAGAKLREIPFVDECVLLSTCNRVEVYFWSKQPRESAHLILHYFLGSAADRVDLESHFYLKHGENALRHLCRVVSGLDSMVVGETEIFGQVKDAYRTALEARLTSGRSNRIFQRAFTLGKYVRSNSRITVGPTSVGAASVQMAENILGNLSGAGVLIVGAGDVSRVTAQALKSRGAESIFVANRSFDRALELAQSIGGKAIRFDEWIPFLETIDIVIVSTAAPHYIITPSLIQPIQERRGQRPHFLIDLSVPRNIDPVCADVDGVHVYDIDTMSQLANETRKNREKEIANCELMIDTWIHENRNDLIESLHHRP</sequence>
<evidence type="ECO:0000256" key="8">
    <source>
        <dbReference type="ARBA" id="ARBA00068659"/>
    </source>
</evidence>
<dbReference type="Pfam" id="PF05201">
    <property type="entry name" value="GlutR_N"/>
    <property type="match status" value="1"/>
</dbReference>
<feature type="binding site" evidence="9 12">
    <location>
        <begin position="189"/>
        <end position="194"/>
    </location>
    <ligand>
        <name>NADP(+)</name>
        <dbReference type="ChEBI" id="CHEBI:58349"/>
    </ligand>
</feature>
<dbReference type="AlphaFoldDB" id="A0A1H6LZH6"/>
<dbReference type="RefSeq" id="WP_245741022.1">
    <property type="nucleotide sequence ID" value="NZ_LIGX01000018.1"/>
</dbReference>
<evidence type="ECO:0000256" key="11">
    <source>
        <dbReference type="PIRSR" id="PIRSR000445-2"/>
    </source>
</evidence>
<dbReference type="GO" id="GO:0019353">
    <property type="term" value="P:protoporphyrinogen IX biosynthetic process from glutamate"/>
    <property type="evidence" value="ECO:0007669"/>
    <property type="project" value="TreeGrafter"/>
</dbReference>
<comment type="domain">
    <text evidence="9">Possesses an unusual extended V-shaped dimeric structure with each monomer consisting of three distinct domains arranged along a curved 'spinal' alpha-helix. The N-terminal catalytic domain specifically recognizes the glutamate moiety of the substrate. The second domain is the NADPH-binding domain, and the third C-terminal domain is responsible for dimerization.</text>
</comment>
<comment type="pathway">
    <text evidence="1 9">Porphyrin-containing compound metabolism; protoporphyrin-IX biosynthesis; 5-aminolevulinate from L-glutamyl-tRNA(Glu): step 1/2.</text>
</comment>
<dbReference type="PIRSF" id="PIRSF000445">
    <property type="entry name" value="4pyrrol_synth_GluRdtase"/>
    <property type="match status" value="1"/>
</dbReference>
<dbReference type="PANTHER" id="PTHR43013">
    <property type="entry name" value="GLUTAMYL-TRNA REDUCTASE"/>
    <property type="match status" value="1"/>
</dbReference>
<evidence type="ECO:0000256" key="12">
    <source>
        <dbReference type="PIRSR" id="PIRSR000445-3"/>
    </source>
</evidence>
<evidence type="ECO:0000256" key="1">
    <source>
        <dbReference type="ARBA" id="ARBA00005059"/>
    </source>
</evidence>
<comment type="function">
    <text evidence="9">Catalyzes the NADPH-dependent reduction of glutamyl-tRNA(Glu) to glutamate 1-semialdehyde (GSA).</text>
</comment>
<dbReference type="UniPathway" id="UPA00251">
    <property type="reaction ID" value="UER00316"/>
</dbReference>
<comment type="catalytic activity">
    <reaction evidence="7 9">
        <text>(S)-4-amino-5-oxopentanoate + tRNA(Glu) + NADP(+) = L-glutamyl-tRNA(Glu) + NADPH + H(+)</text>
        <dbReference type="Rhea" id="RHEA:12344"/>
        <dbReference type="Rhea" id="RHEA-COMP:9663"/>
        <dbReference type="Rhea" id="RHEA-COMP:9680"/>
        <dbReference type="ChEBI" id="CHEBI:15378"/>
        <dbReference type="ChEBI" id="CHEBI:57501"/>
        <dbReference type="ChEBI" id="CHEBI:57783"/>
        <dbReference type="ChEBI" id="CHEBI:58349"/>
        <dbReference type="ChEBI" id="CHEBI:78442"/>
        <dbReference type="ChEBI" id="CHEBI:78520"/>
        <dbReference type="EC" id="1.2.1.70"/>
    </reaction>
</comment>
<organism evidence="16 17">
    <name type="scientific">Akkermansia glycaniphila</name>
    <dbReference type="NCBI Taxonomy" id="1679444"/>
    <lineage>
        <taxon>Bacteria</taxon>
        <taxon>Pseudomonadati</taxon>
        <taxon>Verrucomicrobiota</taxon>
        <taxon>Verrucomicrobiia</taxon>
        <taxon>Verrucomicrobiales</taxon>
        <taxon>Akkermansiaceae</taxon>
        <taxon>Akkermansia</taxon>
    </lineage>
</organism>
<dbReference type="InterPro" id="IPR006151">
    <property type="entry name" value="Shikm_DH/Glu-tRNA_Rdtase"/>
</dbReference>
<keyword evidence="5 9" id="KW-0560">Oxidoreductase</keyword>
<dbReference type="SUPFAM" id="SSF69742">
    <property type="entry name" value="Glutamyl tRNA-reductase catalytic, N-terminal domain"/>
    <property type="match status" value="1"/>
</dbReference>
<comment type="miscellaneous">
    <text evidence="9">During catalysis, the active site Cys acts as a nucleophile attacking the alpha-carbonyl group of tRNA-bound glutamate with the formation of a thioester intermediate between enzyme and glutamate, and the concomitant release of tRNA(Glu). The thioester intermediate is finally reduced by direct hydride transfer from NADPH, to form the product GSA.</text>
</comment>
<dbReference type="InterPro" id="IPR036343">
    <property type="entry name" value="GluRdtase_N_sf"/>
</dbReference>
<protein>
    <recommendedName>
        <fullName evidence="8 9">Glutamyl-tRNA reductase</fullName>
        <shortName evidence="9">GluTR</shortName>
        <ecNumber evidence="3 9">1.2.1.70</ecNumber>
    </recommendedName>
</protein>
<reference evidence="17" key="1">
    <citation type="submission" date="2016-09" db="EMBL/GenBank/DDBJ databases">
        <authorList>
            <person name="Koehorst J."/>
        </authorList>
    </citation>
    <scope>NUCLEOTIDE SEQUENCE [LARGE SCALE GENOMIC DNA]</scope>
</reference>
<dbReference type="Gene3D" id="3.40.50.720">
    <property type="entry name" value="NAD(P)-binding Rossmann-like Domain"/>
    <property type="match status" value="1"/>
</dbReference>
<dbReference type="SUPFAM" id="SSF51735">
    <property type="entry name" value="NAD(P)-binding Rossmann-fold domains"/>
    <property type="match status" value="1"/>
</dbReference>
<gene>
    <name evidence="9" type="primary">hemA</name>
    <name evidence="16" type="ORF">PYTT_1591</name>
</gene>
<dbReference type="FunFam" id="3.40.50.720:FF:000031">
    <property type="entry name" value="Glutamyl-tRNA reductase"/>
    <property type="match status" value="1"/>
</dbReference>